<evidence type="ECO:0000256" key="7">
    <source>
        <dbReference type="PIRNR" id="PIRNR002744"/>
    </source>
</evidence>
<feature type="transmembrane region" description="Helical" evidence="8">
    <location>
        <begin position="68"/>
        <end position="85"/>
    </location>
</feature>
<organism evidence="9 10">
    <name type="scientific">Pyrrhoderma noxium</name>
    <dbReference type="NCBI Taxonomy" id="2282107"/>
    <lineage>
        <taxon>Eukaryota</taxon>
        <taxon>Fungi</taxon>
        <taxon>Dikarya</taxon>
        <taxon>Basidiomycota</taxon>
        <taxon>Agaricomycotina</taxon>
        <taxon>Agaricomycetes</taxon>
        <taxon>Hymenochaetales</taxon>
        <taxon>Hymenochaetaceae</taxon>
        <taxon>Pyrrhoderma</taxon>
    </lineage>
</organism>
<evidence type="ECO:0000256" key="6">
    <source>
        <dbReference type="ARBA" id="ARBA00023136"/>
    </source>
</evidence>
<comment type="caution">
    <text evidence="9">The sequence shown here is derived from an EMBL/GenBank/DDBJ whole genome shotgun (WGS) entry which is preliminary data.</text>
</comment>
<feature type="transmembrane region" description="Helical" evidence="8">
    <location>
        <begin position="145"/>
        <end position="166"/>
    </location>
</feature>
<dbReference type="InterPro" id="IPR001248">
    <property type="entry name" value="Pur-cyt_permease"/>
</dbReference>
<protein>
    <submittedName>
        <fullName evidence="9">Cytosine-purine permease</fullName>
    </submittedName>
</protein>
<evidence type="ECO:0000256" key="2">
    <source>
        <dbReference type="ARBA" id="ARBA00008974"/>
    </source>
</evidence>
<dbReference type="PANTHER" id="PTHR31806">
    <property type="entry name" value="PURINE-CYTOSINE PERMEASE FCY2-RELATED"/>
    <property type="match status" value="1"/>
</dbReference>
<evidence type="ECO:0000256" key="4">
    <source>
        <dbReference type="ARBA" id="ARBA00022692"/>
    </source>
</evidence>
<keyword evidence="5 8" id="KW-1133">Transmembrane helix</keyword>
<dbReference type="AlphaFoldDB" id="A0A286UHY5"/>
<feature type="transmembrane region" description="Helical" evidence="8">
    <location>
        <begin position="202"/>
        <end position="221"/>
    </location>
</feature>
<dbReference type="PANTHER" id="PTHR31806:SF5">
    <property type="entry name" value="PURINE-CYTOSINE PERMEASE FCY21"/>
    <property type="match status" value="1"/>
</dbReference>
<keyword evidence="10" id="KW-1185">Reference proteome</keyword>
<keyword evidence="3 7" id="KW-0813">Transport</keyword>
<dbReference type="InParanoid" id="A0A286UHY5"/>
<dbReference type="InterPro" id="IPR026030">
    <property type="entry name" value="Pur-cyt_permease_Fcy2/21/22"/>
</dbReference>
<dbReference type="GO" id="GO:0005886">
    <property type="term" value="C:plasma membrane"/>
    <property type="evidence" value="ECO:0007669"/>
    <property type="project" value="TreeGrafter"/>
</dbReference>
<feature type="transmembrane region" description="Helical" evidence="8">
    <location>
        <begin position="37"/>
        <end position="62"/>
    </location>
</feature>
<evidence type="ECO:0000256" key="5">
    <source>
        <dbReference type="ARBA" id="ARBA00022989"/>
    </source>
</evidence>
<feature type="transmembrane region" description="Helical" evidence="8">
    <location>
        <begin position="241"/>
        <end position="267"/>
    </location>
</feature>
<dbReference type="Gene3D" id="1.10.4160.10">
    <property type="entry name" value="Hydantoin permease"/>
    <property type="match status" value="1"/>
</dbReference>
<evidence type="ECO:0000313" key="9">
    <source>
        <dbReference type="EMBL" id="PAV19158.1"/>
    </source>
</evidence>
<proteinExistence type="inferred from homology"/>
<gene>
    <name evidence="9" type="ORF">PNOK_0600200</name>
</gene>
<accession>A0A286UHY5</accession>
<reference evidence="9 10" key="1">
    <citation type="journal article" date="2017" name="Mol. Ecol.">
        <title>Comparative and population genomic landscape of Phellinus noxius: A hypervariable fungus causing root rot in trees.</title>
        <authorList>
            <person name="Chung C.L."/>
            <person name="Lee T.J."/>
            <person name="Akiba M."/>
            <person name="Lee H.H."/>
            <person name="Kuo T.H."/>
            <person name="Liu D."/>
            <person name="Ke H.M."/>
            <person name="Yokoi T."/>
            <person name="Roa M.B."/>
            <person name="Lu M.J."/>
            <person name="Chang Y.Y."/>
            <person name="Ann P.J."/>
            <person name="Tsai J.N."/>
            <person name="Chen C.Y."/>
            <person name="Tzean S.S."/>
            <person name="Ota Y."/>
            <person name="Hattori T."/>
            <person name="Sahashi N."/>
            <person name="Liou R.F."/>
            <person name="Kikuchi T."/>
            <person name="Tsai I.J."/>
        </authorList>
    </citation>
    <scope>NUCLEOTIDE SEQUENCE [LARGE SCALE GENOMIC DNA]</scope>
    <source>
        <strain evidence="9 10">FFPRI411160</strain>
    </source>
</reference>
<evidence type="ECO:0000256" key="8">
    <source>
        <dbReference type="SAM" id="Phobius"/>
    </source>
</evidence>
<dbReference type="PIRSF" id="PIRSF002744">
    <property type="entry name" value="Pur-cyt_permease"/>
    <property type="match status" value="1"/>
</dbReference>
<comment type="similarity">
    <text evidence="2 7">Belongs to the purine-cytosine permease (2.A.39) family.</text>
</comment>
<evidence type="ECO:0000256" key="3">
    <source>
        <dbReference type="ARBA" id="ARBA00022448"/>
    </source>
</evidence>
<name>A0A286UHY5_9AGAM</name>
<feature type="transmembrane region" description="Helical" evidence="8">
    <location>
        <begin position="173"/>
        <end position="190"/>
    </location>
</feature>
<feature type="transmembrane region" description="Helical" evidence="8">
    <location>
        <begin position="336"/>
        <end position="358"/>
    </location>
</feature>
<dbReference type="STRING" id="2282107.A0A286UHY5"/>
<comment type="subcellular location">
    <subcellularLocation>
        <location evidence="1">Membrane</location>
        <topology evidence="1">Multi-pass membrane protein</topology>
    </subcellularLocation>
</comment>
<dbReference type="GO" id="GO:0022857">
    <property type="term" value="F:transmembrane transporter activity"/>
    <property type="evidence" value="ECO:0007669"/>
    <property type="project" value="InterPro"/>
</dbReference>
<feature type="transmembrane region" description="Helical" evidence="8">
    <location>
        <begin position="106"/>
        <end position="125"/>
    </location>
</feature>
<keyword evidence="6 7" id="KW-0472">Membrane</keyword>
<sequence length="502" mass="55300">MGLGKVSSKLFTWGIETRGIYPVPHEQRTDRHFHKIFFIWFSMNFNILSFSAGTTGPLVYGLSLRDSSLIILFFNLLCCLPPAYLSTWGPKLGLRQMCQSRYSFGFYGAIVPSIFSLCTMTGFMILNCILGGQTLSAVSGGSLNWNVGIVIIAVLSLLLSFCGYKVLNWYERLSWLPVLVVYLVALGVGGKQLSSPPASEPTTARAVLSFGSILAGFVLTYSPMGSDYTTYMDTRVSSWKIFIYSYLGYFLPIVSCQCIGAAFAAAIPLVPAWSEAYVDESIGDLFSTILAPTNGFGKFLTVLLSLSVTANIAPTMYSFGLTFQVFIPFCAHLPRYVFSILSTAIVIPLAVVGAHKFYTTLTNFLGLIGYWGSCFISVVLIEHFVFRKYAYHLLPSGRPVPTQQNLSSTTKTSPTHLYSKEDVFENYDIVYWNTAKELPSGLAALGASILSFGLVVPCMDQVWFVGPIAETTGDIGFEVALVLTAIFYLPLRYLEVRIRGKI</sequence>
<keyword evidence="4 8" id="KW-0812">Transmembrane</keyword>
<feature type="transmembrane region" description="Helical" evidence="8">
    <location>
        <begin position="442"/>
        <end position="463"/>
    </location>
</feature>
<dbReference type="Proteomes" id="UP000217199">
    <property type="component" value="Unassembled WGS sequence"/>
</dbReference>
<dbReference type="EMBL" id="NBII01000005">
    <property type="protein sequence ID" value="PAV19158.1"/>
    <property type="molecule type" value="Genomic_DNA"/>
</dbReference>
<dbReference type="Pfam" id="PF02133">
    <property type="entry name" value="Transp_cyt_pur"/>
    <property type="match status" value="1"/>
</dbReference>
<feature type="transmembrane region" description="Helical" evidence="8">
    <location>
        <begin position="364"/>
        <end position="386"/>
    </location>
</feature>
<evidence type="ECO:0000313" key="10">
    <source>
        <dbReference type="Proteomes" id="UP000217199"/>
    </source>
</evidence>
<dbReference type="OrthoDB" id="2116389at2759"/>
<feature type="transmembrane region" description="Helical" evidence="8">
    <location>
        <begin position="475"/>
        <end position="494"/>
    </location>
</feature>
<feature type="transmembrane region" description="Helical" evidence="8">
    <location>
        <begin position="302"/>
        <end position="329"/>
    </location>
</feature>
<evidence type="ECO:0000256" key="1">
    <source>
        <dbReference type="ARBA" id="ARBA00004141"/>
    </source>
</evidence>